<organism evidence="5 6">
    <name type="scientific">Paenibacillus agricola</name>
    <dbReference type="NCBI Taxonomy" id="2716264"/>
    <lineage>
        <taxon>Bacteria</taxon>
        <taxon>Bacillati</taxon>
        <taxon>Bacillota</taxon>
        <taxon>Bacilli</taxon>
        <taxon>Bacillales</taxon>
        <taxon>Paenibacillaceae</taxon>
        <taxon>Paenibacillus</taxon>
    </lineage>
</organism>
<keyword evidence="3" id="KW-0804">Transcription</keyword>
<dbReference type="SUPFAM" id="SSF46689">
    <property type="entry name" value="Homeodomain-like"/>
    <property type="match status" value="2"/>
</dbReference>
<dbReference type="InterPro" id="IPR003313">
    <property type="entry name" value="AraC-bd"/>
</dbReference>
<dbReference type="SUPFAM" id="SSF51215">
    <property type="entry name" value="Regulatory protein AraC"/>
    <property type="match status" value="1"/>
</dbReference>
<dbReference type="InterPro" id="IPR037923">
    <property type="entry name" value="HTH-like"/>
</dbReference>
<dbReference type="Pfam" id="PF02311">
    <property type="entry name" value="AraC_binding"/>
    <property type="match status" value="1"/>
</dbReference>
<feature type="domain" description="HTH araC/xylS-type" evidence="4">
    <location>
        <begin position="185"/>
        <end position="282"/>
    </location>
</feature>
<accession>A0ABX0J1M0</accession>
<gene>
    <name evidence="5" type="ORF">G9U52_05845</name>
</gene>
<dbReference type="InterPro" id="IPR014710">
    <property type="entry name" value="RmlC-like_jellyroll"/>
</dbReference>
<name>A0ABX0J1M0_9BACL</name>
<evidence type="ECO:0000259" key="4">
    <source>
        <dbReference type="PROSITE" id="PS01124"/>
    </source>
</evidence>
<protein>
    <submittedName>
        <fullName evidence="5">AraC family transcriptional regulator</fullName>
    </submittedName>
</protein>
<evidence type="ECO:0000256" key="3">
    <source>
        <dbReference type="ARBA" id="ARBA00023163"/>
    </source>
</evidence>
<dbReference type="PANTHER" id="PTHR43280">
    <property type="entry name" value="ARAC-FAMILY TRANSCRIPTIONAL REGULATOR"/>
    <property type="match status" value="1"/>
</dbReference>
<proteinExistence type="predicted"/>
<keyword evidence="6" id="KW-1185">Reference proteome</keyword>
<comment type="caution">
    <text evidence="5">The sequence shown here is derived from an EMBL/GenBank/DDBJ whole genome shotgun (WGS) entry which is preliminary data.</text>
</comment>
<dbReference type="Proteomes" id="UP001165962">
    <property type="component" value="Unassembled WGS sequence"/>
</dbReference>
<dbReference type="PROSITE" id="PS00041">
    <property type="entry name" value="HTH_ARAC_FAMILY_1"/>
    <property type="match status" value="1"/>
</dbReference>
<dbReference type="PROSITE" id="PS01124">
    <property type="entry name" value="HTH_ARAC_FAMILY_2"/>
    <property type="match status" value="1"/>
</dbReference>
<sequence>MEVLALNFDIRYTTPQLQYNHKHLMQPPKMEFHLHDRYEVYFFISGDVHFLIEKKVYPMAYADLLIINNRELHKSTFRSDAPYENIVIHFDPELVQPFDSVFHYGLLDCFTNRAPGEHNKIQLHPDQLEELLALHKRIDALQLLPSEESGLLLTAYFIEMLVLLNRAFRHNLAPLSSSAVPEKLASVLDYIDHHLDHDLTLETLEKQVFMNRYYLSRLFRQSTGSTIHSYILMKRISRAKKLLHDGHNVTDACQMAGFNDYSNFIRMFKRIVGIPPGQYRKQKWE</sequence>
<dbReference type="EMBL" id="JAAOIW010000002">
    <property type="protein sequence ID" value="NHN29350.1"/>
    <property type="molecule type" value="Genomic_DNA"/>
</dbReference>
<evidence type="ECO:0000256" key="2">
    <source>
        <dbReference type="ARBA" id="ARBA00023125"/>
    </source>
</evidence>
<keyword evidence="2" id="KW-0238">DNA-binding</keyword>
<keyword evidence="1" id="KW-0805">Transcription regulation</keyword>
<dbReference type="InterPro" id="IPR018062">
    <property type="entry name" value="HTH_AraC-typ_CS"/>
</dbReference>
<dbReference type="InterPro" id="IPR009057">
    <property type="entry name" value="Homeodomain-like_sf"/>
</dbReference>
<evidence type="ECO:0000256" key="1">
    <source>
        <dbReference type="ARBA" id="ARBA00023015"/>
    </source>
</evidence>
<evidence type="ECO:0000313" key="6">
    <source>
        <dbReference type="Proteomes" id="UP001165962"/>
    </source>
</evidence>
<dbReference type="Gene3D" id="2.60.120.10">
    <property type="entry name" value="Jelly Rolls"/>
    <property type="match status" value="1"/>
</dbReference>
<evidence type="ECO:0000313" key="5">
    <source>
        <dbReference type="EMBL" id="NHN29350.1"/>
    </source>
</evidence>
<dbReference type="Gene3D" id="1.10.10.60">
    <property type="entry name" value="Homeodomain-like"/>
    <property type="match status" value="2"/>
</dbReference>
<dbReference type="Pfam" id="PF12833">
    <property type="entry name" value="HTH_18"/>
    <property type="match status" value="1"/>
</dbReference>
<reference evidence="5" key="1">
    <citation type="submission" date="2020-03" db="EMBL/GenBank/DDBJ databases">
        <title>Draft sequencing of Paenibacilllus sp. S3N08.</title>
        <authorList>
            <person name="Kim D.-U."/>
        </authorList>
    </citation>
    <scope>NUCLEOTIDE SEQUENCE</scope>
    <source>
        <strain evidence="5">S3N08</strain>
    </source>
</reference>
<dbReference type="SMART" id="SM00342">
    <property type="entry name" value="HTH_ARAC"/>
    <property type="match status" value="1"/>
</dbReference>
<dbReference type="PANTHER" id="PTHR43280:SF34">
    <property type="entry name" value="ARAC-FAMILY TRANSCRIPTIONAL REGULATOR"/>
    <property type="match status" value="1"/>
</dbReference>
<dbReference type="InterPro" id="IPR018060">
    <property type="entry name" value="HTH_AraC"/>
</dbReference>